<dbReference type="Gene3D" id="3.50.50.100">
    <property type="match status" value="1"/>
</dbReference>
<comment type="similarity">
    <text evidence="1">Belongs to the NADH dehydrogenase family.</text>
</comment>
<evidence type="ECO:0000259" key="8">
    <source>
        <dbReference type="Pfam" id="PF07992"/>
    </source>
</evidence>
<feature type="domain" description="FAD/NAD(P)-binding" evidence="8">
    <location>
        <begin position="6"/>
        <end position="314"/>
    </location>
</feature>
<keyword evidence="10" id="KW-1185">Reference proteome</keyword>
<dbReference type="PANTHER" id="PTHR43706:SF47">
    <property type="entry name" value="EXTERNAL NADH-UBIQUINONE OXIDOREDUCTASE 1, MITOCHONDRIAL-RELATED"/>
    <property type="match status" value="1"/>
</dbReference>
<dbReference type="Proteomes" id="UP000061227">
    <property type="component" value="Unassembled WGS sequence"/>
</dbReference>
<evidence type="ECO:0000313" key="10">
    <source>
        <dbReference type="Proteomes" id="UP000061227"/>
    </source>
</evidence>
<keyword evidence="6" id="KW-0520">NAD</keyword>
<dbReference type="Pfam" id="PF07992">
    <property type="entry name" value="Pyr_redox_2"/>
    <property type="match status" value="1"/>
</dbReference>
<dbReference type="EC" id="1.6.5.9" evidence="2"/>
<protein>
    <recommendedName>
        <fullName evidence="2">NADH:ubiquinone reductase (non-electrogenic)</fullName>
        <ecNumber evidence="2">1.6.5.9</ecNumber>
    </recommendedName>
</protein>
<evidence type="ECO:0000256" key="4">
    <source>
        <dbReference type="ARBA" id="ARBA00022827"/>
    </source>
</evidence>
<dbReference type="AlphaFoldDB" id="A0A3F3H9B8"/>
<evidence type="ECO:0000256" key="5">
    <source>
        <dbReference type="ARBA" id="ARBA00023002"/>
    </source>
</evidence>
<keyword evidence="5" id="KW-0560">Oxidoreductase</keyword>
<dbReference type="PANTHER" id="PTHR43706">
    <property type="entry name" value="NADH DEHYDROGENASE"/>
    <property type="match status" value="1"/>
</dbReference>
<gene>
    <name evidence="9" type="ORF">FPFC_030430</name>
</gene>
<keyword evidence="4" id="KW-0274">FAD</keyword>
<keyword evidence="3" id="KW-0285">Flavoprotein</keyword>
<proteinExistence type="inferred from homology"/>
<evidence type="ECO:0000256" key="6">
    <source>
        <dbReference type="ARBA" id="ARBA00023027"/>
    </source>
</evidence>
<dbReference type="EMBL" id="DF968065">
    <property type="protein sequence ID" value="GAP02863.1"/>
    <property type="molecule type" value="Genomic_DNA"/>
</dbReference>
<dbReference type="OrthoDB" id="9781621at2"/>
<evidence type="ECO:0000256" key="2">
    <source>
        <dbReference type="ARBA" id="ARBA00012637"/>
    </source>
</evidence>
<evidence type="ECO:0000256" key="7">
    <source>
        <dbReference type="ARBA" id="ARBA00047599"/>
    </source>
</evidence>
<reference evidence="9 10" key="1">
    <citation type="journal article" date="2015" name="BMC Genomics">
        <title>Comparative genomics of Fructobacillus spp. and Leuconostoc spp. reveals niche-specific evolution of Fructobacillus spp.</title>
        <authorList>
            <person name="Endo A."/>
            <person name="Tanizawa Y."/>
            <person name="Tanaka N."/>
            <person name="Maeno S."/>
            <person name="Kumar H."/>
            <person name="Shiwa Y."/>
            <person name="Okada S."/>
            <person name="Yoshikawa H."/>
            <person name="Dicks L."/>
            <person name="Nakagawa J."/>
            <person name="Arita M."/>
        </authorList>
    </citation>
    <scope>NUCLEOTIDE SEQUENCE [LARGE SCALE GENOMIC DNA]</scope>
    <source>
        <strain evidence="9 10">DSM 15468</strain>
    </source>
</reference>
<comment type="catalytic activity">
    <reaction evidence="7">
        <text>a quinone + NADH + H(+) = a quinol + NAD(+)</text>
        <dbReference type="Rhea" id="RHEA:46160"/>
        <dbReference type="ChEBI" id="CHEBI:15378"/>
        <dbReference type="ChEBI" id="CHEBI:24646"/>
        <dbReference type="ChEBI" id="CHEBI:57540"/>
        <dbReference type="ChEBI" id="CHEBI:57945"/>
        <dbReference type="ChEBI" id="CHEBI:132124"/>
        <dbReference type="EC" id="1.6.5.9"/>
    </reaction>
</comment>
<name>A0A3F3H9B8_9LACO</name>
<evidence type="ECO:0000256" key="1">
    <source>
        <dbReference type="ARBA" id="ARBA00005272"/>
    </source>
</evidence>
<dbReference type="GO" id="GO:0050136">
    <property type="term" value="F:NADH dehydrogenase (quinone) (non-electrogenic) activity"/>
    <property type="evidence" value="ECO:0007669"/>
    <property type="project" value="UniProtKB-EC"/>
</dbReference>
<dbReference type="RefSeq" id="WP_059377890.1">
    <property type="nucleotide sequence ID" value="NZ_DF968065.1"/>
</dbReference>
<evidence type="ECO:0000313" key="9">
    <source>
        <dbReference type="EMBL" id="GAP02863.1"/>
    </source>
</evidence>
<sequence>MPKKIIAIAGAGLAGVYIASRLSRKLRHTDYQILLFNDGSEDMTLQSVLPQIAVGTVKYQAALYNLKQILKHKKNVEFINQEVIDVDFDRNILMTRLNDYQFDYFVAATGSFVSDQGIPGALQHATFFNSFKGAMSIRKKLTDFVNLAKKDSSKQLNLAIVGGGPSGVELAAELANFKKHQHIKPTQIAVTLVNADQVLLPSLTQPEISQKAKDFLTQNGIEIINDVRVIGVNDSQLTLENGQRILTDQVYWAAGLQGQPIANHWGLAINEDGQITVDEHFHILTENGNPLTNAFAAGNIAAFTRNNKEGLPQLALAIQYAGNIIVNQMLYHFDEADSAGKNAKEKSSPRYFVSLGKSSRMVSQMLMVITVPLVSPPV</sequence>
<evidence type="ECO:0000256" key="3">
    <source>
        <dbReference type="ARBA" id="ARBA00022630"/>
    </source>
</evidence>
<dbReference type="PRINTS" id="PR00368">
    <property type="entry name" value="FADPNR"/>
</dbReference>
<dbReference type="InterPro" id="IPR023753">
    <property type="entry name" value="FAD/NAD-binding_dom"/>
</dbReference>
<accession>A0A3F3H9B8</accession>
<dbReference type="STRING" id="220714.SAMN05660469_1288"/>
<dbReference type="InterPro" id="IPR045024">
    <property type="entry name" value="NDH-2"/>
</dbReference>
<dbReference type="InterPro" id="IPR036188">
    <property type="entry name" value="FAD/NAD-bd_sf"/>
</dbReference>
<organism evidence="9 10">
    <name type="scientific">Fructobacillus pseudoficulneus</name>
    <dbReference type="NCBI Taxonomy" id="220714"/>
    <lineage>
        <taxon>Bacteria</taxon>
        <taxon>Bacillati</taxon>
        <taxon>Bacillota</taxon>
        <taxon>Bacilli</taxon>
        <taxon>Lactobacillales</taxon>
        <taxon>Lactobacillaceae</taxon>
        <taxon>Fructobacillus</taxon>
    </lineage>
</organism>
<dbReference type="SUPFAM" id="SSF51905">
    <property type="entry name" value="FAD/NAD(P)-binding domain"/>
    <property type="match status" value="2"/>
</dbReference>